<dbReference type="Proteomes" id="UP000618319">
    <property type="component" value="Unassembled WGS sequence"/>
</dbReference>
<dbReference type="Gene3D" id="2.30.180.10">
    <property type="entry name" value="FAS1 domain"/>
    <property type="match status" value="1"/>
</dbReference>
<accession>A0ABR9T948</accession>
<reference evidence="2 3" key="1">
    <citation type="submission" date="2018-02" db="EMBL/GenBank/DDBJ databases">
        <title>Sphingobacterium KA21.</title>
        <authorList>
            <person name="Vasarhelyi B.M."/>
            <person name="Deshmukh S."/>
            <person name="Balint B."/>
            <person name="Kukolya J."/>
        </authorList>
    </citation>
    <scope>NUCLEOTIDE SEQUENCE [LARGE SCALE GENOMIC DNA]</scope>
    <source>
        <strain evidence="2 3">Ka21</strain>
    </source>
</reference>
<protein>
    <recommendedName>
        <fullName evidence="1">FAS1 domain-containing protein</fullName>
    </recommendedName>
</protein>
<sequence>MKILSSNYIIGLLLCLGISSCSDKWADHIGSGDAQQSLYEVVNDNAQFSAFADLLERSGYAEDLKASKNYTLIIPTNEAVEAVRSNYDNFNDSTVLRSFVGYHIINSIYSVNEATDTVKAKNFRNKYVEFTRGAFDEVVPTSQNLTAGNGIYHVVPAALKPLQSVFDFVMINFSELEQVKAVSSFDTVITVNADGTRILRINSLWFTQTRQHMTREDKKITYFVLDDEYYSEEYNKLRPYHSTSYAEDGVRPDSTTTFFTKRALLSDLIVEGELGAEDLDAELLAVSGTKFRVDAADVISTHKTSNGRVYRVKKLNVALADQIKEIKVLGIQPVGFKQNDKAGNTYYRNKRDLNGELYDDIQIYDHKVTAFYAKYRANNLNVVKYKVYGRAIMGLAGDPQVTAFTQYVHFFDPTLVSANEVDLYKRPVVNNQDVNDTRMTFTVEPRNHDEVYLGEVIQDEFGRLPLLVMSNGTGPIILEYLRFVPILP</sequence>
<dbReference type="PROSITE" id="PS50213">
    <property type="entry name" value="FAS1"/>
    <property type="match status" value="1"/>
</dbReference>
<comment type="caution">
    <text evidence="2">The sequence shown here is derived from an EMBL/GenBank/DDBJ whole genome shotgun (WGS) entry which is preliminary data.</text>
</comment>
<evidence type="ECO:0000313" key="2">
    <source>
        <dbReference type="EMBL" id="MBE8721871.1"/>
    </source>
</evidence>
<proteinExistence type="predicted"/>
<dbReference type="PROSITE" id="PS51257">
    <property type="entry name" value="PROKAR_LIPOPROTEIN"/>
    <property type="match status" value="1"/>
</dbReference>
<evidence type="ECO:0000259" key="1">
    <source>
        <dbReference type="PROSITE" id="PS50213"/>
    </source>
</evidence>
<dbReference type="EMBL" id="PSKQ01000022">
    <property type="protein sequence ID" value="MBE8721871.1"/>
    <property type="molecule type" value="Genomic_DNA"/>
</dbReference>
<name>A0ABR9T948_9SPHI</name>
<dbReference type="InterPro" id="IPR000782">
    <property type="entry name" value="FAS1_domain"/>
</dbReference>
<dbReference type="PANTHER" id="PTHR10900:SF77">
    <property type="entry name" value="FI19380P1"/>
    <property type="match status" value="1"/>
</dbReference>
<gene>
    <name evidence="2" type="ORF">C4F40_14175</name>
</gene>
<dbReference type="SUPFAM" id="SSF82153">
    <property type="entry name" value="FAS1 domain"/>
    <property type="match status" value="1"/>
</dbReference>
<dbReference type="RefSeq" id="WP_196939796.1">
    <property type="nucleotide sequence ID" value="NZ_MU158690.1"/>
</dbReference>
<keyword evidence="3" id="KW-1185">Reference proteome</keyword>
<dbReference type="InterPro" id="IPR050904">
    <property type="entry name" value="Adhesion/Biosynth-related"/>
</dbReference>
<dbReference type="InterPro" id="IPR036378">
    <property type="entry name" value="FAS1_dom_sf"/>
</dbReference>
<dbReference type="Pfam" id="PF02469">
    <property type="entry name" value="Fasciclin"/>
    <property type="match status" value="1"/>
</dbReference>
<organism evidence="2 3">
    <name type="scientific">Sphingobacterium pedocola</name>
    <dbReference type="NCBI Taxonomy" id="2082722"/>
    <lineage>
        <taxon>Bacteria</taxon>
        <taxon>Pseudomonadati</taxon>
        <taxon>Bacteroidota</taxon>
        <taxon>Sphingobacteriia</taxon>
        <taxon>Sphingobacteriales</taxon>
        <taxon>Sphingobacteriaceae</taxon>
        <taxon>Sphingobacterium</taxon>
    </lineage>
</organism>
<feature type="domain" description="FAS1" evidence="1">
    <location>
        <begin position="35"/>
        <end position="159"/>
    </location>
</feature>
<evidence type="ECO:0000313" key="3">
    <source>
        <dbReference type="Proteomes" id="UP000618319"/>
    </source>
</evidence>
<dbReference type="PANTHER" id="PTHR10900">
    <property type="entry name" value="PERIOSTIN-RELATED"/>
    <property type="match status" value="1"/>
</dbReference>